<keyword evidence="10" id="KW-0813">Transport</keyword>
<feature type="binding site" evidence="10">
    <location>
        <position position="81"/>
    </location>
    <ligand>
        <name>Na(+)</name>
        <dbReference type="ChEBI" id="CHEBI:29101"/>
        <note>structural</note>
    </ligand>
</feature>
<feature type="binding site" evidence="10">
    <location>
        <position position="78"/>
    </location>
    <ligand>
        <name>Na(+)</name>
        <dbReference type="ChEBI" id="CHEBI:29101"/>
        <note>structural</note>
    </ligand>
</feature>
<keyword evidence="5 10" id="KW-0472">Membrane</keyword>
<feature type="transmembrane region" description="Helical" evidence="10">
    <location>
        <begin position="103"/>
        <end position="124"/>
    </location>
</feature>
<dbReference type="Pfam" id="PF02537">
    <property type="entry name" value="CRCB"/>
    <property type="match status" value="1"/>
</dbReference>
<evidence type="ECO:0000256" key="7">
    <source>
        <dbReference type="ARBA" id="ARBA00035120"/>
    </source>
</evidence>
<evidence type="ECO:0000256" key="1">
    <source>
        <dbReference type="ARBA" id="ARBA00004651"/>
    </source>
</evidence>
<keyword evidence="2 10" id="KW-1003">Cell membrane</keyword>
<dbReference type="HAMAP" id="MF_00454">
    <property type="entry name" value="FluC"/>
    <property type="match status" value="1"/>
</dbReference>
<dbReference type="GO" id="GO:0046872">
    <property type="term" value="F:metal ion binding"/>
    <property type="evidence" value="ECO:0007669"/>
    <property type="project" value="UniProtKB-KW"/>
</dbReference>
<evidence type="ECO:0000256" key="2">
    <source>
        <dbReference type="ARBA" id="ARBA00022475"/>
    </source>
</evidence>
<proteinExistence type="inferred from homology"/>
<dbReference type="GO" id="GO:0062054">
    <property type="term" value="F:fluoride channel activity"/>
    <property type="evidence" value="ECO:0007669"/>
    <property type="project" value="UniProtKB-UniRule"/>
</dbReference>
<keyword evidence="3 10" id="KW-0812">Transmembrane</keyword>
<dbReference type="RefSeq" id="WP_093072488.1">
    <property type="nucleotide sequence ID" value="NZ_FOGV01000007.1"/>
</dbReference>
<accession>A0A1H9SNM0</accession>
<protein>
    <recommendedName>
        <fullName evidence="10">Fluoride-specific ion channel FluC</fullName>
    </recommendedName>
</protein>
<keyword evidence="4 10" id="KW-1133">Transmembrane helix</keyword>
<evidence type="ECO:0000256" key="3">
    <source>
        <dbReference type="ARBA" id="ARBA00022692"/>
    </source>
</evidence>
<dbReference type="AlphaFoldDB" id="A0A1H9SNM0"/>
<dbReference type="PANTHER" id="PTHR28259">
    <property type="entry name" value="FLUORIDE EXPORT PROTEIN 1-RELATED"/>
    <property type="match status" value="1"/>
</dbReference>
<feature type="transmembrane region" description="Helical" evidence="10">
    <location>
        <begin position="35"/>
        <end position="57"/>
    </location>
</feature>
<dbReference type="STRING" id="1464123.SAMN05444126_10764"/>
<name>A0A1H9SNM0_9BACI</name>
<dbReference type="GO" id="GO:0140114">
    <property type="term" value="P:cellular detoxification of fluoride"/>
    <property type="evidence" value="ECO:0007669"/>
    <property type="project" value="UniProtKB-UniRule"/>
</dbReference>
<evidence type="ECO:0000313" key="12">
    <source>
        <dbReference type="Proteomes" id="UP000199318"/>
    </source>
</evidence>
<keyword evidence="10" id="KW-0479">Metal-binding</keyword>
<dbReference type="Proteomes" id="UP000199318">
    <property type="component" value="Unassembled WGS sequence"/>
</dbReference>
<sequence>MTILIVAAGGGLGAVARYATVLLIRSLFPSQRLPYATLTVNLLGSFALGIFFAMLFGEVQGTLSTEASFLFFAVGFFGAYTTFSTFSVDTVQIFSQGRTKDSLIYVTVSTAGSIASFFAGISLIQ</sequence>
<comment type="function">
    <text evidence="9 10">Fluoride-specific ion channel. Important for reducing fluoride concentration in the cell, thus reducing its toxicity.</text>
</comment>
<comment type="similarity">
    <text evidence="7 10">Belongs to the fluoride channel Fluc/FEX (TC 1.A.43) family.</text>
</comment>
<dbReference type="EMBL" id="FOGV01000007">
    <property type="protein sequence ID" value="SER85973.1"/>
    <property type="molecule type" value="Genomic_DNA"/>
</dbReference>
<keyword evidence="10" id="KW-0406">Ion transport</keyword>
<keyword evidence="10" id="KW-0915">Sodium</keyword>
<gene>
    <name evidence="10" type="primary">fluC</name>
    <name evidence="10" type="synonym">crcB</name>
    <name evidence="11" type="ORF">SAMN05444126_10764</name>
</gene>
<evidence type="ECO:0000256" key="6">
    <source>
        <dbReference type="ARBA" id="ARBA00023303"/>
    </source>
</evidence>
<dbReference type="OrthoDB" id="9815830at2"/>
<dbReference type="GO" id="GO:0005886">
    <property type="term" value="C:plasma membrane"/>
    <property type="evidence" value="ECO:0007669"/>
    <property type="project" value="UniProtKB-SubCell"/>
</dbReference>
<dbReference type="InterPro" id="IPR003691">
    <property type="entry name" value="FluC"/>
</dbReference>
<organism evidence="11 12">
    <name type="scientific">Salisediminibacterium halotolerans</name>
    <dbReference type="NCBI Taxonomy" id="517425"/>
    <lineage>
        <taxon>Bacteria</taxon>
        <taxon>Bacillati</taxon>
        <taxon>Bacillota</taxon>
        <taxon>Bacilli</taxon>
        <taxon>Bacillales</taxon>
        <taxon>Bacillaceae</taxon>
        <taxon>Salisediminibacterium</taxon>
    </lineage>
</organism>
<dbReference type="PANTHER" id="PTHR28259:SF1">
    <property type="entry name" value="FLUORIDE EXPORT PROTEIN 1-RELATED"/>
    <property type="match status" value="1"/>
</dbReference>
<evidence type="ECO:0000256" key="8">
    <source>
        <dbReference type="ARBA" id="ARBA00035585"/>
    </source>
</evidence>
<evidence type="ECO:0000313" key="11">
    <source>
        <dbReference type="EMBL" id="SER85973.1"/>
    </source>
</evidence>
<evidence type="ECO:0000256" key="9">
    <source>
        <dbReference type="ARBA" id="ARBA00049940"/>
    </source>
</evidence>
<evidence type="ECO:0000256" key="10">
    <source>
        <dbReference type="HAMAP-Rule" id="MF_00454"/>
    </source>
</evidence>
<reference evidence="12" key="1">
    <citation type="submission" date="2016-10" db="EMBL/GenBank/DDBJ databases">
        <authorList>
            <person name="de Groot N.N."/>
        </authorList>
    </citation>
    <scope>NUCLEOTIDE SEQUENCE [LARGE SCALE GENOMIC DNA]</scope>
    <source>
        <strain evidence="12">10nlg</strain>
    </source>
</reference>
<dbReference type="NCBIfam" id="TIGR00494">
    <property type="entry name" value="crcB"/>
    <property type="match status" value="1"/>
</dbReference>
<comment type="subcellular location">
    <subcellularLocation>
        <location evidence="1 10">Cell membrane</location>
        <topology evidence="1 10">Multi-pass membrane protein</topology>
    </subcellularLocation>
</comment>
<keyword evidence="12" id="KW-1185">Reference proteome</keyword>
<evidence type="ECO:0000256" key="5">
    <source>
        <dbReference type="ARBA" id="ARBA00023136"/>
    </source>
</evidence>
<feature type="transmembrane region" description="Helical" evidence="10">
    <location>
        <begin position="69"/>
        <end position="88"/>
    </location>
</feature>
<evidence type="ECO:0000256" key="4">
    <source>
        <dbReference type="ARBA" id="ARBA00022989"/>
    </source>
</evidence>
<comment type="catalytic activity">
    <reaction evidence="8">
        <text>fluoride(in) = fluoride(out)</text>
        <dbReference type="Rhea" id="RHEA:76159"/>
        <dbReference type="ChEBI" id="CHEBI:17051"/>
    </reaction>
    <physiologicalReaction direction="left-to-right" evidence="8">
        <dbReference type="Rhea" id="RHEA:76160"/>
    </physiologicalReaction>
</comment>
<comment type="caution">
    <text evidence="11">The sequence shown here is derived from an EMBL/GenBank/DDBJ whole genome shotgun (WGS) entry which is preliminary data.</text>
</comment>
<comment type="activity regulation">
    <text evidence="10">Na(+) is not transported, but it plays an essential structural role and its presence is essential for fluoride channel function.</text>
</comment>
<keyword evidence="6 10" id="KW-0407">Ion channel</keyword>